<dbReference type="AlphaFoldDB" id="A0A0F9JL39"/>
<evidence type="ECO:0000313" key="1">
    <source>
        <dbReference type="EMBL" id="KKM70313.1"/>
    </source>
</evidence>
<proteinExistence type="predicted"/>
<reference evidence="1" key="1">
    <citation type="journal article" date="2015" name="Nature">
        <title>Complex archaea that bridge the gap between prokaryotes and eukaryotes.</title>
        <authorList>
            <person name="Spang A."/>
            <person name="Saw J.H."/>
            <person name="Jorgensen S.L."/>
            <person name="Zaremba-Niedzwiedzka K."/>
            <person name="Martijn J."/>
            <person name="Lind A.E."/>
            <person name="van Eijk R."/>
            <person name="Schleper C."/>
            <person name="Guy L."/>
            <person name="Ettema T.J."/>
        </authorList>
    </citation>
    <scope>NUCLEOTIDE SEQUENCE</scope>
</reference>
<gene>
    <name evidence="1" type="ORF">LCGC14_1442010</name>
</gene>
<comment type="caution">
    <text evidence="1">The sequence shown here is derived from an EMBL/GenBank/DDBJ whole genome shotgun (WGS) entry which is preliminary data.</text>
</comment>
<protein>
    <submittedName>
        <fullName evidence="1">Uncharacterized protein</fullName>
    </submittedName>
</protein>
<dbReference type="EMBL" id="LAZR01009841">
    <property type="protein sequence ID" value="KKM70313.1"/>
    <property type="molecule type" value="Genomic_DNA"/>
</dbReference>
<sequence length="112" mass="12665">MPGTQPTAVVKIEANIQWKMHRDPETHTFTGVCEALHLNAVGDTWKEFQECANEAMELLFVDLFEDGELEQFLRINGWQLLTPLPARGQPEPQFDVPFSLDRTASVEDLVPA</sequence>
<accession>A0A0F9JL39</accession>
<organism evidence="1">
    <name type="scientific">marine sediment metagenome</name>
    <dbReference type="NCBI Taxonomy" id="412755"/>
    <lineage>
        <taxon>unclassified sequences</taxon>
        <taxon>metagenomes</taxon>
        <taxon>ecological metagenomes</taxon>
    </lineage>
</organism>
<name>A0A0F9JL39_9ZZZZ</name>